<evidence type="ECO:0000313" key="4">
    <source>
        <dbReference type="Proteomes" id="UP000008281"/>
    </source>
</evidence>
<name>E3M9I1_CAERE</name>
<feature type="transmembrane region" description="Helical" evidence="2">
    <location>
        <begin position="79"/>
        <end position="104"/>
    </location>
</feature>
<sequence length="152" mass="16612">MASSGSGGPPPTEDQLYDAFKTGLKSGNEEDKKTIKKILAPLCTAFLYSKDYKSGDKTKSSYKLCCETVDYCSFYYQDWFLMLGTGVACLILYIIIMMIVICFFKRKNKSGGGGGATKPMKTGKTSTGKKGKGKRTTGGLDEVEIHSFDENC</sequence>
<dbReference type="EMBL" id="DS268430">
    <property type="protein sequence ID" value="EFO96313.1"/>
    <property type="molecule type" value="Genomic_DNA"/>
</dbReference>
<keyword evidence="4" id="KW-1185">Reference proteome</keyword>
<organism evidence="4">
    <name type="scientific">Caenorhabditis remanei</name>
    <name type="common">Caenorhabditis vulgaris</name>
    <dbReference type="NCBI Taxonomy" id="31234"/>
    <lineage>
        <taxon>Eukaryota</taxon>
        <taxon>Metazoa</taxon>
        <taxon>Ecdysozoa</taxon>
        <taxon>Nematoda</taxon>
        <taxon>Chromadorea</taxon>
        <taxon>Rhabditida</taxon>
        <taxon>Rhabditina</taxon>
        <taxon>Rhabditomorpha</taxon>
        <taxon>Rhabditoidea</taxon>
        <taxon>Rhabditidae</taxon>
        <taxon>Peloderinae</taxon>
        <taxon>Caenorhabditis</taxon>
    </lineage>
</organism>
<reference evidence="3" key="1">
    <citation type="submission" date="2007-07" db="EMBL/GenBank/DDBJ databases">
        <title>PCAP assembly of the Caenorhabditis remanei genome.</title>
        <authorList>
            <consortium name="The Caenorhabditis remanei Sequencing Consortium"/>
            <person name="Wilson R.K."/>
        </authorList>
    </citation>
    <scope>NUCLEOTIDE SEQUENCE [LARGE SCALE GENOMIC DNA]</scope>
    <source>
        <strain evidence="3">PB4641</strain>
    </source>
</reference>
<dbReference type="HOGENOM" id="CLU_1724027_0_0_1"/>
<evidence type="ECO:0000256" key="1">
    <source>
        <dbReference type="SAM" id="MobiDB-lite"/>
    </source>
</evidence>
<feature type="region of interest" description="Disordered" evidence="1">
    <location>
        <begin position="110"/>
        <end position="152"/>
    </location>
</feature>
<feature type="compositionally biased region" description="Basic and acidic residues" evidence="1">
    <location>
        <begin position="143"/>
        <end position="152"/>
    </location>
</feature>
<evidence type="ECO:0000256" key="2">
    <source>
        <dbReference type="SAM" id="Phobius"/>
    </source>
</evidence>
<dbReference type="InParanoid" id="E3M9I1"/>
<gene>
    <name evidence="3" type="ORF">CRE_14676</name>
</gene>
<keyword evidence="2" id="KW-0812">Transmembrane</keyword>
<accession>E3M9I1</accession>
<dbReference type="Proteomes" id="UP000008281">
    <property type="component" value="Unassembled WGS sequence"/>
</dbReference>
<proteinExistence type="predicted"/>
<keyword evidence="2" id="KW-1133">Transmembrane helix</keyword>
<dbReference type="AlphaFoldDB" id="E3M9I1"/>
<evidence type="ECO:0000313" key="3">
    <source>
        <dbReference type="EMBL" id="EFO96313.1"/>
    </source>
</evidence>
<feature type="compositionally biased region" description="Low complexity" evidence="1">
    <location>
        <begin position="117"/>
        <end position="126"/>
    </location>
</feature>
<protein>
    <submittedName>
        <fullName evidence="3">Uncharacterized protein</fullName>
    </submittedName>
</protein>
<keyword evidence="2" id="KW-0472">Membrane</keyword>